<keyword evidence="2" id="KW-1185">Reference proteome</keyword>
<gene>
    <name evidence="1" type="ORF">GCM10007898_24860</name>
</gene>
<reference evidence="2" key="1">
    <citation type="journal article" date="2019" name="Int. J. Syst. Evol. Microbiol.">
        <title>The Global Catalogue of Microorganisms (GCM) 10K type strain sequencing project: providing services to taxonomists for standard genome sequencing and annotation.</title>
        <authorList>
            <consortium name="The Broad Institute Genomics Platform"/>
            <consortium name="The Broad Institute Genome Sequencing Center for Infectious Disease"/>
            <person name="Wu L."/>
            <person name="Ma J."/>
        </authorList>
    </citation>
    <scope>NUCLEOTIDE SEQUENCE [LARGE SCALE GENOMIC DNA]</scope>
    <source>
        <strain evidence="2">NBRC 111981</strain>
    </source>
</reference>
<protein>
    <submittedName>
        <fullName evidence="1">Uncharacterized protein</fullName>
    </submittedName>
</protein>
<sequence>MLEDARAFGQRSTRRENIIEHGDVIRQPCRSEQRKCFAQIAATLDGIQPRLRIGMSHPSQYIVSASNTKRTRKRLGQFKSLVVAALA</sequence>
<evidence type="ECO:0000313" key="2">
    <source>
        <dbReference type="Proteomes" id="UP001156627"/>
    </source>
</evidence>
<dbReference type="EMBL" id="BSOA01000026">
    <property type="protein sequence ID" value="GLQ88915.1"/>
    <property type="molecule type" value="Genomic_DNA"/>
</dbReference>
<organism evidence="1 2">
    <name type="scientific">Dyella flagellata</name>
    <dbReference type="NCBI Taxonomy" id="1867833"/>
    <lineage>
        <taxon>Bacteria</taxon>
        <taxon>Pseudomonadati</taxon>
        <taxon>Pseudomonadota</taxon>
        <taxon>Gammaproteobacteria</taxon>
        <taxon>Lysobacterales</taxon>
        <taxon>Rhodanobacteraceae</taxon>
        <taxon>Dyella</taxon>
    </lineage>
</organism>
<accession>A0ABQ5XB55</accession>
<dbReference type="Proteomes" id="UP001156627">
    <property type="component" value="Unassembled WGS sequence"/>
</dbReference>
<comment type="caution">
    <text evidence="1">The sequence shown here is derived from an EMBL/GenBank/DDBJ whole genome shotgun (WGS) entry which is preliminary data.</text>
</comment>
<evidence type="ECO:0000313" key="1">
    <source>
        <dbReference type="EMBL" id="GLQ88915.1"/>
    </source>
</evidence>
<name>A0ABQ5XB55_9GAMM</name>
<proteinExistence type="predicted"/>